<protein>
    <submittedName>
        <fullName evidence="6">N-acetyltransferase 9-like protein isoform X2</fullName>
    </submittedName>
</protein>
<keyword evidence="2" id="KW-0808">Transferase</keyword>
<dbReference type="InterPro" id="IPR000182">
    <property type="entry name" value="GNAT_dom"/>
</dbReference>
<comment type="similarity">
    <text evidence="1">Belongs to the acetyltransferase family. GNAT subfamily.</text>
</comment>
<proteinExistence type="inferred from homology"/>
<dbReference type="InterPro" id="IPR039135">
    <property type="entry name" value="NAT9-like"/>
</dbReference>
<keyword evidence="3" id="KW-0012">Acyltransferase</keyword>
<evidence type="ECO:0000256" key="3">
    <source>
        <dbReference type="ARBA" id="ARBA00023315"/>
    </source>
</evidence>
<evidence type="ECO:0000259" key="4">
    <source>
        <dbReference type="Pfam" id="PF13302"/>
    </source>
</evidence>
<gene>
    <name evidence="6" type="primary">LOC106746046</name>
</gene>
<evidence type="ECO:0000256" key="1">
    <source>
        <dbReference type="ARBA" id="ARBA00009342"/>
    </source>
</evidence>
<dbReference type="SUPFAM" id="SSF55729">
    <property type="entry name" value="Acyl-CoA N-acyltransferases (Nat)"/>
    <property type="match status" value="1"/>
</dbReference>
<dbReference type="Pfam" id="PF13302">
    <property type="entry name" value="Acetyltransf_3"/>
    <property type="match status" value="1"/>
</dbReference>
<dbReference type="GO" id="GO:0008080">
    <property type="term" value="F:N-acetyltransferase activity"/>
    <property type="evidence" value="ECO:0007669"/>
    <property type="project" value="InterPro"/>
</dbReference>
<organism evidence="5 6">
    <name type="scientific">Dinoponera quadriceps</name>
    <name type="common">South American ant</name>
    <dbReference type="NCBI Taxonomy" id="609295"/>
    <lineage>
        <taxon>Eukaryota</taxon>
        <taxon>Metazoa</taxon>
        <taxon>Ecdysozoa</taxon>
        <taxon>Arthropoda</taxon>
        <taxon>Hexapoda</taxon>
        <taxon>Insecta</taxon>
        <taxon>Pterygota</taxon>
        <taxon>Neoptera</taxon>
        <taxon>Endopterygota</taxon>
        <taxon>Hymenoptera</taxon>
        <taxon>Apocrita</taxon>
        <taxon>Aculeata</taxon>
        <taxon>Formicoidea</taxon>
        <taxon>Formicidae</taxon>
        <taxon>Ponerinae</taxon>
        <taxon>Ponerini</taxon>
        <taxon>Dinoponera</taxon>
    </lineage>
</organism>
<name>A0A6P3XI67_DINQU</name>
<feature type="domain" description="N-acetyltransferase" evidence="4">
    <location>
        <begin position="14"/>
        <end position="159"/>
    </location>
</feature>
<dbReference type="RefSeq" id="XP_014477678.1">
    <property type="nucleotide sequence ID" value="XM_014622192.1"/>
</dbReference>
<dbReference type="Proteomes" id="UP000515204">
    <property type="component" value="Unplaced"/>
</dbReference>
<dbReference type="Gene3D" id="3.40.630.30">
    <property type="match status" value="1"/>
</dbReference>
<dbReference type="OrthoDB" id="430207at2759"/>
<dbReference type="PANTHER" id="PTHR13256:SF16">
    <property type="entry name" value="ALPHA_BETA-TUBULIN-N-ACETYLTRANSFERASE 9"/>
    <property type="match status" value="1"/>
</dbReference>
<accession>A0A6P3XI67</accession>
<sequence length="207" mass="24041">MRKNANTRITGTNVILVPYQKKHVAKYHEWMKCPMLRYLTGSEPLTLEEEFEMQIHWLEDEDKCTFIILDKHVFDSTESEAEAMIGDTNLFFNDPQEPHIAEVEIMIADEASRGKKRGWESCILMIQYGVERLGVSGFRAKIKLDNALSIKMFEKLGFQEVDRSQVFQEITLEKRVSLDWTNRFLSLQLQSIAPDSNQSVVRVISNH</sequence>
<reference evidence="6" key="1">
    <citation type="submission" date="2025-08" db="UniProtKB">
        <authorList>
            <consortium name="RefSeq"/>
        </authorList>
    </citation>
    <scope>IDENTIFICATION</scope>
</reference>
<evidence type="ECO:0000313" key="6">
    <source>
        <dbReference type="RefSeq" id="XP_014477678.1"/>
    </source>
</evidence>
<dbReference type="GeneID" id="106746046"/>
<evidence type="ECO:0000313" key="5">
    <source>
        <dbReference type="Proteomes" id="UP000515204"/>
    </source>
</evidence>
<dbReference type="InterPro" id="IPR016181">
    <property type="entry name" value="Acyl_CoA_acyltransferase"/>
</dbReference>
<dbReference type="AlphaFoldDB" id="A0A6P3XI67"/>
<evidence type="ECO:0000256" key="2">
    <source>
        <dbReference type="ARBA" id="ARBA00022679"/>
    </source>
</evidence>
<dbReference type="PANTHER" id="PTHR13256">
    <property type="entry name" value="N-ACETYLTRANSFERASE 9"/>
    <property type="match status" value="1"/>
</dbReference>
<keyword evidence="5" id="KW-1185">Reference proteome</keyword>